<feature type="region of interest" description="Disordered" evidence="6">
    <location>
        <begin position="268"/>
        <end position="305"/>
    </location>
</feature>
<comment type="similarity">
    <text evidence="2">Belongs to the PA-phosphatase related phosphoesterase family.</text>
</comment>
<feature type="transmembrane region" description="Helical" evidence="7">
    <location>
        <begin position="79"/>
        <end position="98"/>
    </location>
</feature>
<dbReference type="CDD" id="cd03390">
    <property type="entry name" value="PAP2_containing_1_like"/>
    <property type="match status" value="1"/>
</dbReference>
<dbReference type="GO" id="GO:0046839">
    <property type="term" value="P:phospholipid dephosphorylation"/>
    <property type="evidence" value="ECO:0007669"/>
    <property type="project" value="TreeGrafter"/>
</dbReference>
<dbReference type="eggNOG" id="KOG3030">
    <property type="taxonomic scope" value="Eukaryota"/>
</dbReference>
<dbReference type="SUPFAM" id="SSF48317">
    <property type="entry name" value="Acid phosphatase/Vanadium-dependent haloperoxidase"/>
    <property type="match status" value="1"/>
</dbReference>
<keyword evidence="4 7" id="KW-1133">Transmembrane helix</keyword>
<protein>
    <recommendedName>
        <fullName evidence="8">Phosphatidic acid phosphatase type 2/haloperoxidase domain-containing protein</fullName>
    </recommendedName>
</protein>
<organism evidence="9 10">
    <name type="scientific">Baudoinia panamericana (strain UAMH 10762)</name>
    <name type="common">Angels' share fungus</name>
    <name type="synonym">Baudoinia compniacensis (strain UAMH 10762)</name>
    <dbReference type="NCBI Taxonomy" id="717646"/>
    <lineage>
        <taxon>Eukaryota</taxon>
        <taxon>Fungi</taxon>
        <taxon>Dikarya</taxon>
        <taxon>Ascomycota</taxon>
        <taxon>Pezizomycotina</taxon>
        <taxon>Dothideomycetes</taxon>
        <taxon>Dothideomycetidae</taxon>
        <taxon>Mycosphaerellales</taxon>
        <taxon>Teratosphaeriaceae</taxon>
        <taxon>Baudoinia</taxon>
    </lineage>
</organism>
<dbReference type="PANTHER" id="PTHR10165">
    <property type="entry name" value="LIPID PHOSPHATE PHOSPHATASE"/>
    <property type="match status" value="1"/>
</dbReference>
<evidence type="ECO:0000256" key="2">
    <source>
        <dbReference type="ARBA" id="ARBA00008816"/>
    </source>
</evidence>
<evidence type="ECO:0000313" key="9">
    <source>
        <dbReference type="EMBL" id="EMC99743.1"/>
    </source>
</evidence>
<reference evidence="9 10" key="1">
    <citation type="journal article" date="2012" name="PLoS Pathog.">
        <title>Diverse lifestyles and strategies of plant pathogenesis encoded in the genomes of eighteen Dothideomycetes fungi.</title>
        <authorList>
            <person name="Ohm R.A."/>
            <person name="Feau N."/>
            <person name="Henrissat B."/>
            <person name="Schoch C.L."/>
            <person name="Horwitz B.A."/>
            <person name="Barry K.W."/>
            <person name="Condon B.J."/>
            <person name="Copeland A.C."/>
            <person name="Dhillon B."/>
            <person name="Glaser F."/>
            <person name="Hesse C.N."/>
            <person name="Kosti I."/>
            <person name="LaButti K."/>
            <person name="Lindquist E.A."/>
            <person name="Lucas S."/>
            <person name="Salamov A.A."/>
            <person name="Bradshaw R.E."/>
            <person name="Ciuffetti L."/>
            <person name="Hamelin R.C."/>
            <person name="Kema G.H.J."/>
            <person name="Lawrence C."/>
            <person name="Scott J.A."/>
            <person name="Spatafora J.W."/>
            <person name="Turgeon B.G."/>
            <person name="de Wit P.J.G.M."/>
            <person name="Zhong S."/>
            <person name="Goodwin S.B."/>
            <person name="Grigoriev I.V."/>
        </authorList>
    </citation>
    <scope>NUCLEOTIDE SEQUENCE [LARGE SCALE GENOMIC DNA]</scope>
    <source>
        <strain evidence="9 10">UAMH 10762</strain>
    </source>
</reference>
<dbReference type="InterPro" id="IPR000326">
    <property type="entry name" value="PAP2/HPO"/>
</dbReference>
<proteinExistence type="inferred from homology"/>
<keyword evidence="10" id="KW-1185">Reference proteome</keyword>
<dbReference type="RefSeq" id="XP_007673312.1">
    <property type="nucleotide sequence ID" value="XM_007675122.1"/>
</dbReference>
<evidence type="ECO:0000256" key="7">
    <source>
        <dbReference type="SAM" id="Phobius"/>
    </source>
</evidence>
<comment type="subcellular location">
    <subcellularLocation>
        <location evidence="1">Membrane</location>
        <topology evidence="1">Multi-pass membrane protein</topology>
    </subcellularLocation>
</comment>
<accession>M2N6N0</accession>
<dbReference type="STRING" id="717646.M2N6N0"/>
<evidence type="ECO:0000259" key="8">
    <source>
        <dbReference type="SMART" id="SM00014"/>
    </source>
</evidence>
<evidence type="ECO:0000256" key="1">
    <source>
        <dbReference type="ARBA" id="ARBA00004141"/>
    </source>
</evidence>
<keyword evidence="3 7" id="KW-0812">Transmembrane</keyword>
<evidence type="ECO:0000256" key="4">
    <source>
        <dbReference type="ARBA" id="ARBA00022989"/>
    </source>
</evidence>
<evidence type="ECO:0000256" key="5">
    <source>
        <dbReference type="ARBA" id="ARBA00023136"/>
    </source>
</evidence>
<dbReference type="GO" id="GO:0006644">
    <property type="term" value="P:phospholipid metabolic process"/>
    <property type="evidence" value="ECO:0007669"/>
    <property type="project" value="InterPro"/>
</dbReference>
<dbReference type="InterPro" id="IPR036938">
    <property type="entry name" value="PAP2/HPO_sf"/>
</dbReference>
<feature type="transmembrane region" description="Helical" evidence="7">
    <location>
        <begin position="208"/>
        <end position="229"/>
    </location>
</feature>
<feature type="transmembrane region" description="Helical" evidence="7">
    <location>
        <begin position="110"/>
        <end position="129"/>
    </location>
</feature>
<evidence type="ECO:0000256" key="3">
    <source>
        <dbReference type="ARBA" id="ARBA00022692"/>
    </source>
</evidence>
<dbReference type="AlphaFoldDB" id="M2N6N0"/>
<feature type="transmembrane region" description="Helical" evidence="7">
    <location>
        <begin position="36"/>
        <end position="53"/>
    </location>
</feature>
<dbReference type="GO" id="GO:0008195">
    <property type="term" value="F:phosphatidate phosphatase activity"/>
    <property type="evidence" value="ECO:0007669"/>
    <property type="project" value="TreeGrafter"/>
</dbReference>
<dbReference type="PANTHER" id="PTHR10165:SF35">
    <property type="entry name" value="RE23632P"/>
    <property type="match status" value="1"/>
</dbReference>
<dbReference type="GeneID" id="19107401"/>
<evidence type="ECO:0000313" key="10">
    <source>
        <dbReference type="Proteomes" id="UP000011761"/>
    </source>
</evidence>
<dbReference type="OMA" id="WFSYRRY"/>
<dbReference type="InterPro" id="IPR043216">
    <property type="entry name" value="PAP-like"/>
</dbReference>
<dbReference type="HOGENOM" id="CLU_021458_6_1_1"/>
<sequence length="305" mass="33599">MAATGGSRRAKGLSDQGTGLYEAGLRFWQKSYAGDYLGLVLLLAAYLAVQLVAEPFHKMFRLDNARIQYPHAEMETVPALWLFIYGGAVPLATLIVWTVTFRPSIHKAHVTILGLATTILLTLIITDMLKNGVGRPRPDLIARCKPADSTPTDILVTWKVCTETQHNLLHDGWRSWPSGHSSFAWSGLGYLALFLASQTHALRARASLALVLLCLLPLAGASFVAISRLEDYRHQVEDVICGSLLGMGIAYFNWRRYYPSLLSESCDEPHAPRGSGKLGANGGFQRVRDEEEGRFSISDESGARR</sequence>
<evidence type="ECO:0000256" key="6">
    <source>
        <dbReference type="SAM" id="MobiDB-lite"/>
    </source>
</evidence>
<gene>
    <name evidence="9" type="ORF">BAUCODRAFT_119318</name>
</gene>
<keyword evidence="5 7" id="KW-0472">Membrane</keyword>
<dbReference type="EMBL" id="KB445551">
    <property type="protein sequence ID" value="EMC99743.1"/>
    <property type="molecule type" value="Genomic_DNA"/>
</dbReference>
<dbReference type="Proteomes" id="UP000011761">
    <property type="component" value="Unassembled WGS sequence"/>
</dbReference>
<dbReference type="OrthoDB" id="10030083at2759"/>
<dbReference type="SMART" id="SM00014">
    <property type="entry name" value="acidPPc"/>
    <property type="match status" value="1"/>
</dbReference>
<dbReference type="GO" id="GO:0016020">
    <property type="term" value="C:membrane"/>
    <property type="evidence" value="ECO:0007669"/>
    <property type="project" value="UniProtKB-SubCell"/>
</dbReference>
<name>M2N6N0_BAUPA</name>
<dbReference type="KEGG" id="bcom:BAUCODRAFT_119318"/>
<dbReference type="Pfam" id="PF01569">
    <property type="entry name" value="PAP2"/>
    <property type="match status" value="1"/>
</dbReference>
<dbReference type="Gene3D" id="1.20.144.10">
    <property type="entry name" value="Phosphatidic acid phosphatase type 2/haloperoxidase"/>
    <property type="match status" value="1"/>
</dbReference>
<feature type="domain" description="Phosphatidic acid phosphatase type 2/haloperoxidase" evidence="8">
    <location>
        <begin position="112"/>
        <end position="254"/>
    </location>
</feature>